<gene>
    <name evidence="1" type="ORF">K3G42_017072</name>
</gene>
<accession>A0ACB8F910</accession>
<dbReference type="EMBL" id="CM037621">
    <property type="protein sequence ID" value="KAH8001827.1"/>
    <property type="molecule type" value="Genomic_DNA"/>
</dbReference>
<sequence>MRATGWTPTCSGWGQPEMAASPPRRSTLVLRANVDDRLWEMPDYEQEYQCAVAAEQRLVALQYVPGGRLPPPQVLLDGRPLVRLQTLLGRRDAGMTTFPHPPPGFNRPRLLAHFDGDPVKLPYFLIQVDAQMERERVWDGGSGFYGAANEWYVELHNRDTGELDSLWNLLKALCHHFEDPHDIWLLQQSCKSLSSQFWVLVSKIADWPDRMLVEQFQIALNAEIRDWIVLNTVPRNLRKWINLARDVAA</sequence>
<reference evidence="1" key="1">
    <citation type="submission" date="2021-08" db="EMBL/GenBank/DDBJ databases">
        <title>The first chromosome-level gecko genome reveals the dynamic sex chromosomes of Neotropical dwarf geckos (Sphaerodactylidae: Sphaerodactylus).</title>
        <authorList>
            <person name="Pinto B.J."/>
            <person name="Keating S.E."/>
            <person name="Gamble T."/>
        </authorList>
    </citation>
    <scope>NUCLEOTIDE SEQUENCE</scope>
    <source>
        <strain evidence="1">TG3544</strain>
    </source>
</reference>
<proteinExistence type="predicted"/>
<name>A0ACB8F910_9SAUR</name>
<comment type="caution">
    <text evidence="1">The sequence shown here is derived from an EMBL/GenBank/DDBJ whole genome shotgun (WGS) entry which is preliminary data.</text>
</comment>
<evidence type="ECO:0000313" key="2">
    <source>
        <dbReference type="Proteomes" id="UP000827872"/>
    </source>
</evidence>
<evidence type="ECO:0000313" key="1">
    <source>
        <dbReference type="EMBL" id="KAH8001827.1"/>
    </source>
</evidence>
<organism evidence="1 2">
    <name type="scientific">Sphaerodactylus townsendi</name>
    <dbReference type="NCBI Taxonomy" id="933632"/>
    <lineage>
        <taxon>Eukaryota</taxon>
        <taxon>Metazoa</taxon>
        <taxon>Chordata</taxon>
        <taxon>Craniata</taxon>
        <taxon>Vertebrata</taxon>
        <taxon>Euteleostomi</taxon>
        <taxon>Lepidosauria</taxon>
        <taxon>Squamata</taxon>
        <taxon>Bifurcata</taxon>
        <taxon>Gekkota</taxon>
        <taxon>Sphaerodactylidae</taxon>
        <taxon>Sphaerodactylus</taxon>
    </lineage>
</organism>
<protein>
    <submittedName>
        <fullName evidence="1">Uncharacterized protein</fullName>
    </submittedName>
</protein>
<dbReference type="Proteomes" id="UP000827872">
    <property type="component" value="Linkage Group LG08"/>
</dbReference>
<keyword evidence="2" id="KW-1185">Reference proteome</keyword>